<evidence type="ECO:0000313" key="3">
    <source>
        <dbReference type="Proteomes" id="UP000660745"/>
    </source>
</evidence>
<dbReference type="Pfam" id="PF07811">
    <property type="entry name" value="TadE"/>
    <property type="match status" value="1"/>
</dbReference>
<dbReference type="AlphaFoldDB" id="A0A918ACB3"/>
<name>A0A918ACB3_9ACTN</name>
<dbReference type="InterPro" id="IPR012495">
    <property type="entry name" value="TadE-like_dom"/>
</dbReference>
<comment type="caution">
    <text evidence="2">The sequence shown here is derived from an EMBL/GenBank/DDBJ whole genome shotgun (WGS) entry which is preliminary data.</text>
</comment>
<reference evidence="2" key="2">
    <citation type="submission" date="2020-09" db="EMBL/GenBank/DDBJ databases">
        <authorList>
            <person name="Sun Q."/>
            <person name="Zhou Y."/>
        </authorList>
    </citation>
    <scope>NUCLEOTIDE SEQUENCE</scope>
    <source>
        <strain evidence="2">CGMCC 4.7430</strain>
    </source>
</reference>
<organism evidence="2 3">
    <name type="scientific">Nonomuraea glycinis</name>
    <dbReference type="NCBI Taxonomy" id="2047744"/>
    <lineage>
        <taxon>Bacteria</taxon>
        <taxon>Bacillati</taxon>
        <taxon>Actinomycetota</taxon>
        <taxon>Actinomycetes</taxon>
        <taxon>Streptosporangiales</taxon>
        <taxon>Streptosporangiaceae</taxon>
        <taxon>Nonomuraea</taxon>
    </lineage>
</organism>
<protein>
    <submittedName>
        <fullName evidence="2">Membrane protein</fullName>
    </submittedName>
</protein>
<evidence type="ECO:0000259" key="1">
    <source>
        <dbReference type="Pfam" id="PF07811"/>
    </source>
</evidence>
<feature type="domain" description="TadE-like" evidence="1">
    <location>
        <begin position="6"/>
        <end position="48"/>
    </location>
</feature>
<evidence type="ECO:0000313" key="2">
    <source>
        <dbReference type="EMBL" id="GGP14128.1"/>
    </source>
</evidence>
<proteinExistence type="predicted"/>
<sequence>MTRERGSMALEMAIVAPALIALLVMVIGLGRVSFAHNALDAAARDAARQASIARDPATARSAAVTSARAALAREGLACAPSVTVDTTGLSAPLGRPAVVVARVSCEVNLADLAVPGIPGTKNITSSFTSPIDPYRARKLGLAPSKGFSAVNLKRSGEAQL</sequence>
<gene>
    <name evidence="2" type="ORF">GCM10012278_68680</name>
</gene>
<reference evidence="2" key="1">
    <citation type="journal article" date="2014" name="Int. J. Syst. Evol. Microbiol.">
        <title>Complete genome sequence of Corynebacterium casei LMG S-19264T (=DSM 44701T), isolated from a smear-ripened cheese.</title>
        <authorList>
            <consortium name="US DOE Joint Genome Institute (JGI-PGF)"/>
            <person name="Walter F."/>
            <person name="Albersmeier A."/>
            <person name="Kalinowski J."/>
            <person name="Ruckert C."/>
        </authorList>
    </citation>
    <scope>NUCLEOTIDE SEQUENCE</scope>
    <source>
        <strain evidence="2">CGMCC 4.7430</strain>
    </source>
</reference>
<dbReference type="Proteomes" id="UP000660745">
    <property type="component" value="Unassembled WGS sequence"/>
</dbReference>
<dbReference type="EMBL" id="BMNK01000015">
    <property type="protein sequence ID" value="GGP14128.1"/>
    <property type="molecule type" value="Genomic_DNA"/>
</dbReference>
<accession>A0A918ACB3</accession>
<dbReference type="RefSeq" id="WP_225277411.1">
    <property type="nucleotide sequence ID" value="NZ_BMNK01000015.1"/>
</dbReference>
<keyword evidence="3" id="KW-1185">Reference proteome</keyword>